<dbReference type="OrthoDB" id="10258156at2759"/>
<dbReference type="Proteomes" id="UP000292052">
    <property type="component" value="Unassembled WGS sequence"/>
</dbReference>
<dbReference type="Pfam" id="PF13679">
    <property type="entry name" value="Methyltransf_32"/>
    <property type="match status" value="1"/>
</dbReference>
<keyword evidence="3" id="KW-1185">Reference proteome</keyword>
<dbReference type="InterPro" id="IPR052220">
    <property type="entry name" value="METTL25"/>
</dbReference>
<evidence type="ECO:0000313" key="2">
    <source>
        <dbReference type="EMBL" id="RZC34947.1"/>
    </source>
</evidence>
<dbReference type="STRING" id="1661398.A0A482VRM6"/>
<dbReference type="GO" id="GO:0008168">
    <property type="term" value="F:methyltransferase activity"/>
    <property type="evidence" value="ECO:0007669"/>
    <property type="project" value="UniProtKB-KW"/>
</dbReference>
<sequence length="489" mass="56088">MQDSNKAENSQERDINDIFTDILFSEEHIIKDSYKEGYEQEPFLSFANCHMVDFFTNSAYNNLLPRDIQKEVKDIGEKEVINLIFANDFSQAPCLKKFVENSSKFTLRNCNNVCWPVDAFLDKLRNWGCNNIEKFRLKVFMTAKKSHEVEILSAVTASISKISNISHLVDIGDGKGYLSSLLALHHGIPVLGVDASNINTCSAVKRVNKLSKVWNGIERSPNKSYPSKRDNTNSANVHLYKQVTQFVDKDFNLQKLICDTYLIEPSSQRLGVVGLHTCGDLAADSLKIFNKNDYIKSVCNVGCCYHLITEKFENSHLNDDEFGFPLSKYLNNRKTVIGRSARMIANQSVDRILEAKELPNITIYYRALLQVLLEQYCTKLPTKHVGKFRKQPQNFIEYSKVAMKRIDVDVDISEEKIKEFSSLYECRIDELNIFYLLRCKLAPVIETLILLDRLLFLHEKGFENSFLIQFFDPVVSPRCYGIVALKNDD</sequence>
<comment type="caution">
    <text evidence="2">The sequence shown here is derived from an EMBL/GenBank/DDBJ whole genome shotgun (WGS) entry which is preliminary data.</text>
</comment>
<dbReference type="PANTHER" id="PTHR12496:SF9">
    <property type="entry name" value="METHYLTRANSFERASE-LIKE PROTEIN 25-RELATED"/>
    <property type="match status" value="1"/>
</dbReference>
<dbReference type="PANTHER" id="PTHR12496">
    <property type="entry name" value="CGI-41 METHYLTRANSFERASE"/>
    <property type="match status" value="1"/>
</dbReference>
<dbReference type="EMBL" id="QDEB01075367">
    <property type="protein sequence ID" value="RZC34947.1"/>
    <property type="molecule type" value="Genomic_DNA"/>
</dbReference>
<gene>
    <name evidence="2" type="ORF">BDFB_007106</name>
</gene>
<protein>
    <submittedName>
        <fullName evidence="2">Methyltransferase-like protein 25</fullName>
    </submittedName>
</protein>
<proteinExistence type="predicted"/>
<name>A0A482VRM6_ASBVE</name>
<evidence type="ECO:0000259" key="1">
    <source>
        <dbReference type="Pfam" id="PF13679"/>
    </source>
</evidence>
<dbReference type="GO" id="GO:0032259">
    <property type="term" value="P:methylation"/>
    <property type="evidence" value="ECO:0007669"/>
    <property type="project" value="UniProtKB-KW"/>
</dbReference>
<feature type="domain" description="Methyltransferase" evidence="1">
    <location>
        <begin position="144"/>
        <end position="310"/>
    </location>
</feature>
<accession>A0A482VRM6</accession>
<dbReference type="AlphaFoldDB" id="A0A482VRM6"/>
<keyword evidence="2" id="KW-0489">Methyltransferase</keyword>
<dbReference type="InterPro" id="IPR025714">
    <property type="entry name" value="Methyltranfer_dom"/>
</dbReference>
<organism evidence="2 3">
    <name type="scientific">Asbolus verrucosus</name>
    <name type="common">Desert ironclad beetle</name>
    <dbReference type="NCBI Taxonomy" id="1661398"/>
    <lineage>
        <taxon>Eukaryota</taxon>
        <taxon>Metazoa</taxon>
        <taxon>Ecdysozoa</taxon>
        <taxon>Arthropoda</taxon>
        <taxon>Hexapoda</taxon>
        <taxon>Insecta</taxon>
        <taxon>Pterygota</taxon>
        <taxon>Neoptera</taxon>
        <taxon>Endopterygota</taxon>
        <taxon>Coleoptera</taxon>
        <taxon>Polyphaga</taxon>
        <taxon>Cucujiformia</taxon>
        <taxon>Tenebrionidae</taxon>
        <taxon>Pimeliinae</taxon>
        <taxon>Asbolus</taxon>
    </lineage>
</organism>
<evidence type="ECO:0000313" key="3">
    <source>
        <dbReference type="Proteomes" id="UP000292052"/>
    </source>
</evidence>
<reference evidence="2 3" key="1">
    <citation type="submission" date="2017-03" db="EMBL/GenBank/DDBJ databases">
        <title>Genome of the blue death feigning beetle - Asbolus verrucosus.</title>
        <authorList>
            <person name="Rider S.D."/>
        </authorList>
    </citation>
    <scope>NUCLEOTIDE SEQUENCE [LARGE SCALE GENOMIC DNA]</scope>
    <source>
        <strain evidence="2">Butters</strain>
        <tissue evidence="2">Head and leg muscle</tissue>
    </source>
</reference>
<keyword evidence="2" id="KW-0808">Transferase</keyword>